<accession>A0A3E0AVQ4</accession>
<feature type="binding site" evidence="14">
    <location>
        <begin position="208"/>
        <end position="215"/>
    </location>
    <ligand>
        <name>ATP</name>
        <dbReference type="ChEBI" id="CHEBI:30616"/>
    </ligand>
</feature>
<feature type="active site" evidence="13">
    <location>
        <position position="16"/>
    </location>
</feature>
<keyword evidence="6 16" id="KW-0067">ATP-binding</keyword>
<keyword evidence="9 12" id="KW-0573">Peptidoglycan synthesis</keyword>
<proteinExistence type="inferred from homology"/>
<dbReference type="NCBIfam" id="NF002528">
    <property type="entry name" value="PRK01966.1-4"/>
    <property type="match status" value="1"/>
</dbReference>
<comment type="cofactor">
    <cofactor evidence="15">
        <name>Mg(2+)</name>
        <dbReference type="ChEBI" id="CHEBI:18420"/>
    </cofactor>
    <cofactor evidence="15">
        <name>Mn(2+)</name>
        <dbReference type="ChEBI" id="CHEBI:29035"/>
    </cofactor>
    <text evidence="15">Binds 2 magnesium or manganese ions per subunit.</text>
</comment>
<comment type="pathway">
    <text evidence="12">Cell wall biogenesis; peptidoglycan biosynthesis.</text>
</comment>
<evidence type="ECO:0000256" key="8">
    <source>
        <dbReference type="ARBA" id="ARBA00022960"/>
    </source>
</evidence>
<dbReference type="OrthoDB" id="9813261at2"/>
<dbReference type="Gene3D" id="3.40.50.20">
    <property type="match status" value="1"/>
</dbReference>
<dbReference type="PANTHER" id="PTHR23132">
    <property type="entry name" value="D-ALANINE--D-ALANINE LIGASE"/>
    <property type="match status" value="1"/>
</dbReference>
<dbReference type="EMBL" id="QUMW01000012">
    <property type="protein sequence ID" value="REG23833.1"/>
    <property type="molecule type" value="Genomic_DNA"/>
</dbReference>
<reference evidence="18 19" key="1">
    <citation type="submission" date="2018-08" db="EMBL/GenBank/DDBJ databases">
        <title>Genomic Encyclopedia of Type Strains, Phase IV (KMG-IV): sequencing the most valuable type-strain genomes for metagenomic binning, comparative biology and taxonomic classification.</title>
        <authorList>
            <person name="Goeker M."/>
        </authorList>
    </citation>
    <scope>NUCLEOTIDE SEQUENCE [LARGE SCALE GENOMIC DNA]</scope>
    <source>
        <strain evidence="18 19">DSM 17274</strain>
    </source>
</reference>
<keyword evidence="3 12" id="KW-0436">Ligase</keyword>
<keyword evidence="4 15" id="KW-0479">Metal-binding</keyword>
<dbReference type="PROSITE" id="PS00843">
    <property type="entry name" value="DALA_DALA_LIGASE_1"/>
    <property type="match status" value="1"/>
</dbReference>
<evidence type="ECO:0000256" key="4">
    <source>
        <dbReference type="ARBA" id="ARBA00022723"/>
    </source>
</evidence>
<feature type="binding site" evidence="14">
    <location>
        <position position="128"/>
    </location>
    <ligand>
        <name>ATP</name>
        <dbReference type="ChEBI" id="CHEBI:30616"/>
    </ligand>
</feature>
<dbReference type="InterPro" id="IPR000291">
    <property type="entry name" value="D-Ala_lig_Van_CS"/>
</dbReference>
<keyword evidence="11 12" id="KW-0961">Cell wall biogenesis/degradation</keyword>
<evidence type="ECO:0000256" key="10">
    <source>
        <dbReference type="ARBA" id="ARBA00023211"/>
    </source>
</evidence>
<dbReference type="EC" id="6.3.2.4" evidence="12"/>
<dbReference type="InterPro" id="IPR016185">
    <property type="entry name" value="PreATP-grasp_dom_sf"/>
</dbReference>
<sequence length="352" mass="38899">MKRINVGIIYGGKSTEHEVSVRSAKSVFEALNKEKYNISLINITKQGEWLLAADNKKIEMLDNSNSKKISVIPSEGLTADGKLIELDTVLPILHGTAGEDGSIQGLLELAELPYAGCSVRSSAVCMDKDMTKRLLELAGIKVAPSIVLNYYEKDGQTYEQALEKLSVPMFVKPVNQGSSVGVSKVSDESSFYKALDSAFLFDTKVMIESGIKGREIEVSVLGNEELFVSVPGEIVSQTDFYSYSSKYLDENGALLNIPAQLEEEEMQRIQQIAYDAFKLLDCEGMARVDVFLTPDGEVIVNEVNTLPGFTSISMYPKLLEASGIPYSETLDRLIELSLERYERSERLKTDIS</sequence>
<dbReference type="Proteomes" id="UP000257076">
    <property type="component" value="Unassembled WGS sequence"/>
</dbReference>
<dbReference type="GO" id="GO:0009252">
    <property type="term" value="P:peptidoglycan biosynthetic process"/>
    <property type="evidence" value="ECO:0007669"/>
    <property type="project" value="UniProtKB-UniRule"/>
</dbReference>
<evidence type="ECO:0000259" key="17">
    <source>
        <dbReference type="PROSITE" id="PS50975"/>
    </source>
</evidence>
<dbReference type="SUPFAM" id="SSF52440">
    <property type="entry name" value="PreATP-grasp domain"/>
    <property type="match status" value="1"/>
</dbReference>
<feature type="binding site" evidence="15">
    <location>
        <position position="289"/>
    </location>
    <ligand>
        <name>Mg(2+)</name>
        <dbReference type="ChEBI" id="CHEBI:18420"/>
        <label>1</label>
    </ligand>
</feature>
<keyword evidence="10 15" id="KW-0464">Manganese</keyword>
<evidence type="ECO:0000256" key="14">
    <source>
        <dbReference type="PIRSR" id="PIRSR039102-2"/>
    </source>
</evidence>
<keyword evidence="19" id="KW-1185">Reference proteome</keyword>
<dbReference type="AlphaFoldDB" id="A0A3E0AVQ4"/>
<comment type="catalytic activity">
    <reaction evidence="12">
        <text>2 D-alanine + ATP = D-alanyl-D-alanine + ADP + phosphate + H(+)</text>
        <dbReference type="Rhea" id="RHEA:11224"/>
        <dbReference type="ChEBI" id="CHEBI:15378"/>
        <dbReference type="ChEBI" id="CHEBI:30616"/>
        <dbReference type="ChEBI" id="CHEBI:43474"/>
        <dbReference type="ChEBI" id="CHEBI:57416"/>
        <dbReference type="ChEBI" id="CHEBI:57822"/>
        <dbReference type="ChEBI" id="CHEBI:456216"/>
        <dbReference type="EC" id="6.3.2.4"/>
    </reaction>
</comment>
<dbReference type="NCBIfam" id="NF002378">
    <property type="entry name" value="PRK01372.1"/>
    <property type="match status" value="1"/>
</dbReference>
<dbReference type="GO" id="GO:0008360">
    <property type="term" value="P:regulation of cell shape"/>
    <property type="evidence" value="ECO:0007669"/>
    <property type="project" value="UniProtKB-KW"/>
</dbReference>
<dbReference type="InterPro" id="IPR011095">
    <property type="entry name" value="Dala_Dala_lig_C"/>
</dbReference>
<evidence type="ECO:0000313" key="19">
    <source>
        <dbReference type="Proteomes" id="UP000257076"/>
    </source>
</evidence>
<feature type="active site" evidence="13">
    <location>
        <position position="313"/>
    </location>
</feature>
<dbReference type="PIRSF" id="PIRSF039102">
    <property type="entry name" value="Ddl/VanB"/>
    <property type="match status" value="1"/>
</dbReference>
<dbReference type="NCBIfam" id="TIGR01205">
    <property type="entry name" value="D_ala_D_alaTIGR"/>
    <property type="match status" value="1"/>
</dbReference>
<evidence type="ECO:0000256" key="13">
    <source>
        <dbReference type="PIRSR" id="PIRSR039102-1"/>
    </source>
</evidence>
<dbReference type="InterPro" id="IPR011761">
    <property type="entry name" value="ATP-grasp"/>
</dbReference>
<feature type="binding site" evidence="15">
    <location>
        <position position="304"/>
    </location>
    <ligand>
        <name>Mg(2+)</name>
        <dbReference type="ChEBI" id="CHEBI:18420"/>
        <label>2</label>
    </ligand>
</feature>
<dbReference type="GO" id="GO:0005829">
    <property type="term" value="C:cytosol"/>
    <property type="evidence" value="ECO:0007669"/>
    <property type="project" value="TreeGrafter"/>
</dbReference>
<dbReference type="Gene3D" id="3.30.470.20">
    <property type="entry name" value="ATP-grasp fold, B domain"/>
    <property type="match status" value="1"/>
</dbReference>
<dbReference type="GO" id="GO:0008716">
    <property type="term" value="F:D-alanine-D-alanine ligase activity"/>
    <property type="evidence" value="ECO:0007669"/>
    <property type="project" value="UniProtKB-UniRule"/>
</dbReference>
<dbReference type="GO" id="GO:0046872">
    <property type="term" value="F:metal ion binding"/>
    <property type="evidence" value="ECO:0007669"/>
    <property type="project" value="UniProtKB-KW"/>
</dbReference>
<keyword evidence="5 14" id="KW-0547">Nucleotide-binding</keyword>
<feature type="binding site" evidence="15">
    <location>
        <position position="302"/>
    </location>
    <ligand>
        <name>Mg(2+)</name>
        <dbReference type="ChEBI" id="CHEBI:18420"/>
        <label>1</label>
    </ligand>
</feature>
<evidence type="ECO:0000256" key="12">
    <source>
        <dbReference type="HAMAP-Rule" id="MF_00047"/>
    </source>
</evidence>
<comment type="similarity">
    <text evidence="2 12">Belongs to the D-alanine--D-alanine ligase family.</text>
</comment>
<dbReference type="GO" id="GO:0005524">
    <property type="term" value="F:ATP binding"/>
    <property type="evidence" value="ECO:0007669"/>
    <property type="project" value="UniProtKB-UniRule"/>
</dbReference>
<dbReference type="UniPathway" id="UPA00219"/>
<evidence type="ECO:0000256" key="11">
    <source>
        <dbReference type="ARBA" id="ARBA00023316"/>
    </source>
</evidence>
<feature type="binding site" evidence="14">
    <location>
        <begin position="301"/>
        <end position="302"/>
    </location>
    <ligand>
        <name>ATP</name>
        <dbReference type="ChEBI" id="CHEBI:30616"/>
    </ligand>
</feature>
<feature type="domain" description="ATP-grasp" evidence="17">
    <location>
        <begin position="132"/>
        <end position="335"/>
    </location>
</feature>
<comment type="caution">
    <text evidence="18">The sequence shown here is derived from an EMBL/GenBank/DDBJ whole genome shotgun (WGS) entry which is preliminary data.</text>
</comment>
<organism evidence="18 19">
    <name type="scientific">Jeotgalicoccus halotolerans</name>
    <dbReference type="NCBI Taxonomy" id="157227"/>
    <lineage>
        <taxon>Bacteria</taxon>
        <taxon>Bacillati</taxon>
        <taxon>Bacillota</taxon>
        <taxon>Bacilli</taxon>
        <taxon>Bacillales</taxon>
        <taxon>Staphylococcaceae</taxon>
        <taxon>Jeotgalicoccus</taxon>
    </lineage>
</organism>
<keyword evidence="7 15" id="KW-0460">Magnesium</keyword>
<feature type="binding site" evidence="15">
    <location>
        <position position="302"/>
    </location>
    <ligand>
        <name>Mg(2+)</name>
        <dbReference type="ChEBI" id="CHEBI:18420"/>
        <label>2</label>
    </ligand>
</feature>
<evidence type="ECO:0000256" key="6">
    <source>
        <dbReference type="ARBA" id="ARBA00022840"/>
    </source>
</evidence>
<dbReference type="InterPro" id="IPR011127">
    <property type="entry name" value="Dala_Dala_lig_N"/>
</dbReference>
<dbReference type="GO" id="GO:0071555">
    <property type="term" value="P:cell wall organization"/>
    <property type="evidence" value="ECO:0007669"/>
    <property type="project" value="UniProtKB-KW"/>
</dbReference>
<dbReference type="FunFam" id="3.30.470.20:FF:000008">
    <property type="entry name" value="D-alanine--D-alanine ligase"/>
    <property type="match status" value="1"/>
</dbReference>
<evidence type="ECO:0000256" key="9">
    <source>
        <dbReference type="ARBA" id="ARBA00022984"/>
    </source>
</evidence>
<comment type="subcellular location">
    <subcellularLocation>
        <location evidence="12">Cytoplasm</location>
    </subcellularLocation>
</comment>
<comment type="cofactor">
    <cofactor evidence="1">
        <name>Mn(2+)</name>
        <dbReference type="ChEBI" id="CHEBI:29035"/>
    </cofactor>
</comment>
<evidence type="ECO:0000256" key="16">
    <source>
        <dbReference type="PROSITE-ProRule" id="PRU00409"/>
    </source>
</evidence>
<evidence type="ECO:0000256" key="1">
    <source>
        <dbReference type="ARBA" id="ARBA00001936"/>
    </source>
</evidence>
<evidence type="ECO:0000256" key="2">
    <source>
        <dbReference type="ARBA" id="ARBA00010871"/>
    </source>
</evidence>
<dbReference type="RefSeq" id="WP_115885376.1">
    <property type="nucleotide sequence ID" value="NZ_CBCSHX010000006.1"/>
</dbReference>
<evidence type="ECO:0000256" key="7">
    <source>
        <dbReference type="ARBA" id="ARBA00022842"/>
    </source>
</evidence>
<dbReference type="InterPro" id="IPR013815">
    <property type="entry name" value="ATP_grasp_subdomain_1"/>
</dbReference>
<feature type="active site" evidence="13">
    <location>
        <position position="178"/>
    </location>
</feature>
<feature type="binding site" evidence="14">
    <location>
        <begin position="178"/>
        <end position="179"/>
    </location>
    <ligand>
        <name>ATP</name>
        <dbReference type="ChEBI" id="CHEBI:30616"/>
    </ligand>
</feature>
<evidence type="ECO:0000313" key="18">
    <source>
        <dbReference type="EMBL" id="REG23833.1"/>
    </source>
</evidence>
<dbReference type="PROSITE" id="PS00844">
    <property type="entry name" value="DALA_DALA_LIGASE_2"/>
    <property type="match status" value="1"/>
</dbReference>
<dbReference type="PANTHER" id="PTHR23132:SF25">
    <property type="entry name" value="D-ALANINE--D-ALANINE LIGASE A"/>
    <property type="match status" value="1"/>
</dbReference>
<name>A0A3E0AVQ4_9STAP</name>
<dbReference type="Gene3D" id="3.30.1490.20">
    <property type="entry name" value="ATP-grasp fold, A domain"/>
    <property type="match status" value="1"/>
</dbReference>
<dbReference type="SUPFAM" id="SSF56059">
    <property type="entry name" value="Glutathione synthetase ATP-binding domain-like"/>
    <property type="match status" value="1"/>
</dbReference>
<dbReference type="InterPro" id="IPR005905">
    <property type="entry name" value="D_ala_D_ala"/>
</dbReference>
<dbReference type="Pfam" id="PF07478">
    <property type="entry name" value="Dala_Dala_lig_C"/>
    <property type="match status" value="1"/>
</dbReference>
<evidence type="ECO:0000256" key="15">
    <source>
        <dbReference type="PIRSR" id="PIRSR039102-3"/>
    </source>
</evidence>
<comment type="function">
    <text evidence="12">Cell wall formation.</text>
</comment>
<keyword evidence="8 12" id="KW-0133">Cell shape</keyword>
<feature type="binding site" evidence="14">
    <location>
        <begin position="170"/>
        <end position="172"/>
    </location>
    <ligand>
        <name>ATP</name>
        <dbReference type="ChEBI" id="CHEBI:30616"/>
    </ligand>
</feature>
<dbReference type="PROSITE" id="PS50975">
    <property type="entry name" value="ATP_GRASP"/>
    <property type="match status" value="1"/>
</dbReference>
<dbReference type="Pfam" id="PF01820">
    <property type="entry name" value="Dala_Dala_lig_N"/>
    <property type="match status" value="1"/>
</dbReference>
<evidence type="ECO:0000256" key="3">
    <source>
        <dbReference type="ARBA" id="ARBA00022598"/>
    </source>
</evidence>
<protein>
    <recommendedName>
        <fullName evidence="12">D-alanine--D-alanine ligase</fullName>
        <ecNumber evidence="12">6.3.2.4</ecNumber>
    </recommendedName>
    <alternativeName>
        <fullName evidence="12">D-Ala-D-Ala ligase</fullName>
    </alternativeName>
    <alternativeName>
        <fullName evidence="12">D-alanylalanine synthetase</fullName>
    </alternativeName>
</protein>
<keyword evidence="12" id="KW-0963">Cytoplasm</keyword>
<gene>
    <name evidence="12" type="primary">ddl</name>
    <name evidence="18" type="ORF">DFR63_1580</name>
</gene>
<dbReference type="HAMAP" id="MF_00047">
    <property type="entry name" value="Dala_Dala_lig"/>
    <property type="match status" value="1"/>
</dbReference>
<evidence type="ECO:0000256" key="5">
    <source>
        <dbReference type="ARBA" id="ARBA00022741"/>
    </source>
</evidence>